<proteinExistence type="predicted"/>
<protein>
    <submittedName>
        <fullName evidence="1">Uncharacterized protein</fullName>
    </submittedName>
</protein>
<gene>
    <name evidence="1" type="ORF">F5148DRAFT_447353</name>
</gene>
<keyword evidence="2" id="KW-1185">Reference proteome</keyword>
<evidence type="ECO:0000313" key="2">
    <source>
        <dbReference type="Proteomes" id="UP001207468"/>
    </source>
</evidence>
<name>A0ACC0TYS9_9AGAM</name>
<comment type="caution">
    <text evidence="1">The sequence shown here is derived from an EMBL/GenBank/DDBJ whole genome shotgun (WGS) entry which is preliminary data.</text>
</comment>
<dbReference type="Proteomes" id="UP001207468">
    <property type="component" value="Unassembled WGS sequence"/>
</dbReference>
<reference evidence="1" key="1">
    <citation type="submission" date="2021-03" db="EMBL/GenBank/DDBJ databases">
        <title>Evolutionary priming and transition to the ectomycorrhizal habit in an iconic lineage of mushroom-forming fungi: is preadaptation a requirement?</title>
        <authorList>
            <consortium name="DOE Joint Genome Institute"/>
            <person name="Looney B.P."/>
            <person name="Miyauchi S."/>
            <person name="Morin E."/>
            <person name="Drula E."/>
            <person name="Courty P.E."/>
            <person name="Chicoki N."/>
            <person name="Fauchery L."/>
            <person name="Kohler A."/>
            <person name="Kuo A."/>
            <person name="LaButti K."/>
            <person name="Pangilinan J."/>
            <person name="Lipzen A."/>
            <person name="Riley R."/>
            <person name="Andreopoulos W."/>
            <person name="He G."/>
            <person name="Johnson J."/>
            <person name="Barry K.W."/>
            <person name="Grigoriev I.V."/>
            <person name="Nagy L."/>
            <person name="Hibbett D."/>
            <person name="Henrissat B."/>
            <person name="Matheny P.B."/>
            <person name="Labbe J."/>
            <person name="Martin A.F."/>
        </authorList>
    </citation>
    <scope>NUCLEOTIDE SEQUENCE</scope>
    <source>
        <strain evidence="1">BPL698</strain>
    </source>
</reference>
<evidence type="ECO:0000313" key="1">
    <source>
        <dbReference type="EMBL" id="KAI9454075.1"/>
    </source>
</evidence>
<organism evidence="1 2">
    <name type="scientific">Russula earlei</name>
    <dbReference type="NCBI Taxonomy" id="71964"/>
    <lineage>
        <taxon>Eukaryota</taxon>
        <taxon>Fungi</taxon>
        <taxon>Dikarya</taxon>
        <taxon>Basidiomycota</taxon>
        <taxon>Agaricomycotina</taxon>
        <taxon>Agaricomycetes</taxon>
        <taxon>Russulales</taxon>
        <taxon>Russulaceae</taxon>
        <taxon>Russula</taxon>
    </lineage>
</organism>
<dbReference type="EMBL" id="JAGFNK010000284">
    <property type="protein sequence ID" value="KAI9454075.1"/>
    <property type="molecule type" value="Genomic_DNA"/>
</dbReference>
<accession>A0ACC0TYS9</accession>
<sequence>MVFNHETRLYDCSDMREERPPDVADPSGPAISYKGWITTSQLYHISQQSIGVLVPCGCCSNRVRIPMCGTTTARHRCTRHWMRRTPFPLWNCMRLLLIHGADVSAQKKDGSTSLHLALSRGLSNAALVPLRYGSNFHVRNEQGQTSLHLASRWKTTGLLLMSGADVNVWGEDRWTPPYSKVT</sequence>